<proteinExistence type="inferred from homology"/>
<dbReference type="AlphaFoldDB" id="A0A2Z2HQ19"/>
<dbReference type="GO" id="GO:0016491">
    <property type="term" value="F:oxidoreductase activity"/>
    <property type="evidence" value="ECO:0007669"/>
    <property type="project" value="UniProtKB-KW"/>
</dbReference>
<sequence length="251" mass="25931">MSHFDSDVALVTGAGSGIGRATARRFAAEGARVVVSDVDPDGGQETVDLIDDEGGEATFIEADVTDEDAVADLIAEIDDTYGRLDVAHNNAGMAPPIEAIEDVDLESYQAAMDVNLTGVVNCLKHELPLMVETDGGAIVNTGSTASIGGGNSPLAYVAAKHGVLGVTRVAATQYAADGIRVNTVCPTTVETPLLEGLSEEELEQFSAGIPMDRIGQPDEVAAAVVWLCSPESSFITGQPLVIDGGRFAAVE</sequence>
<protein>
    <recommendedName>
        <fullName evidence="5">Short chain dehydrogenase</fullName>
    </recommendedName>
</protein>
<dbReference type="Gene3D" id="3.40.50.720">
    <property type="entry name" value="NAD(P)-binding Rossmann-like Domain"/>
    <property type="match status" value="1"/>
</dbReference>
<accession>A0A2Z2HQ19</accession>
<dbReference type="GeneID" id="32893446"/>
<dbReference type="PRINTS" id="PR00080">
    <property type="entry name" value="SDRFAMILY"/>
</dbReference>
<dbReference type="InterPro" id="IPR036291">
    <property type="entry name" value="NAD(P)-bd_dom_sf"/>
</dbReference>
<dbReference type="SUPFAM" id="SSF51735">
    <property type="entry name" value="NAD(P)-binding Rossmann-fold domains"/>
    <property type="match status" value="1"/>
</dbReference>
<evidence type="ECO:0000256" key="1">
    <source>
        <dbReference type="ARBA" id="ARBA00006484"/>
    </source>
</evidence>
<dbReference type="Pfam" id="PF13561">
    <property type="entry name" value="adh_short_C2"/>
    <property type="match status" value="1"/>
</dbReference>
<dbReference type="PANTHER" id="PTHR24321">
    <property type="entry name" value="DEHYDROGENASES, SHORT CHAIN"/>
    <property type="match status" value="1"/>
</dbReference>
<dbReference type="CDD" id="cd05233">
    <property type="entry name" value="SDR_c"/>
    <property type="match status" value="1"/>
</dbReference>
<keyword evidence="2" id="KW-0560">Oxidoreductase</keyword>
<comment type="similarity">
    <text evidence="1">Belongs to the short-chain dehydrogenases/reductases (SDR) family.</text>
</comment>
<evidence type="ECO:0000313" key="3">
    <source>
        <dbReference type="EMBL" id="ARS89196.1"/>
    </source>
</evidence>
<evidence type="ECO:0000256" key="2">
    <source>
        <dbReference type="ARBA" id="ARBA00023002"/>
    </source>
</evidence>
<dbReference type="NCBIfam" id="NF005559">
    <property type="entry name" value="PRK07231.1"/>
    <property type="match status" value="1"/>
</dbReference>
<name>A0A2Z2HQ19_9EURY</name>
<dbReference type="Proteomes" id="UP000250088">
    <property type="component" value="Chromosome"/>
</dbReference>
<dbReference type="PRINTS" id="PR00081">
    <property type="entry name" value="GDHRDH"/>
</dbReference>
<dbReference type="PANTHER" id="PTHR24321:SF8">
    <property type="entry name" value="ESTRADIOL 17-BETA-DEHYDROGENASE 8-RELATED"/>
    <property type="match status" value="1"/>
</dbReference>
<dbReference type="InterPro" id="IPR002347">
    <property type="entry name" value="SDR_fam"/>
</dbReference>
<keyword evidence="4" id="KW-1185">Reference proteome</keyword>
<dbReference type="KEGG" id="naj:B1756_05170"/>
<evidence type="ECO:0000313" key="4">
    <source>
        <dbReference type="Proteomes" id="UP000250088"/>
    </source>
</evidence>
<dbReference type="OrthoDB" id="7442at2157"/>
<dbReference type="FunFam" id="3.40.50.720:FF:000084">
    <property type="entry name" value="Short-chain dehydrogenase reductase"/>
    <property type="match status" value="1"/>
</dbReference>
<gene>
    <name evidence="3" type="ORF">B1756_05170</name>
</gene>
<evidence type="ECO:0008006" key="5">
    <source>
        <dbReference type="Google" id="ProtNLM"/>
    </source>
</evidence>
<organism evidence="3 4">
    <name type="scientific">Natrarchaeobaculum aegyptiacum</name>
    <dbReference type="NCBI Taxonomy" id="745377"/>
    <lineage>
        <taxon>Archaea</taxon>
        <taxon>Methanobacteriati</taxon>
        <taxon>Methanobacteriota</taxon>
        <taxon>Stenosarchaea group</taxon>
        <taxon>Halobacteria</taxon>
        <taxon>Halobacteriales</taxon>
        <taxon>Natrialbaceae</taxon>
        <taxon>Natrarchaeobaculum</taxon>
    </lineage>
</organism>
<dbReference type="RefSeq" id="WP_086887581.1">
    <property type="nucleotide sequence ID" value="NZ_CP019893.1"/>
</dbReference>
<reference evidence="4" key="1">
    <citation type="submission" date="2017-02" db="EMBL/GenBank/DDBJ databases">
        <title>Natronthermophilus aegyptiacus gen. nov.,sp. nov., an aerobic, extremely halophilic alkalithermophilic archaeon isolated from the athalassohaline Wadi An Natrun, Egypt.</title>
        <authorList>
            <person name="Zhao B."/>
        </authorList>
    </citation>
    <scope>NUCLEOTIDE SEQUENCE [LARGE SCALE GENOMIC DNA]</scope>
    <source>
        <strain evidence="4">JW/NM-HA 15</strain>
    </source>
</reference>
<dbReference type="EMBL" id="CP019893">
    <property type="protein sequence ID" value="ARS89196.1"/>
    <property type="molecule type" value="Genomic_DNA"/>
</dbReference>